<dbReference type="OrthoDB" id="3647at2759"/>
<dbReference type="PANTHER" id="PTHR32385">
    <property type="entry name" value="MANNOSYL PHOSPHORYLINOSITOL CERAMIDE SYNTHASE"/>
    <property type="match status" value="1"/>
</dbReference>
<proteinExistence type="inferred from homology"/>
<gene>
    <name evidence="4" type="ORF">MMYC01_206058</name>
</gene>
<dbReference type="GO" id="GO:0000030">
    <property type="term" value="F:mannosyltransferase activity"/>
    <property type="evidence" value="ECO:0007669"/>
    <property type="project" value="TreeGrafter"/>
</dbReference>
<reference evidence="4 5" key="1">
    <citation type="journal article" date="2016" name="Genome Announc.">
        <title>Genome Sequence of Madurella mycetomatis mm55, Isolated from a Human Mycetoma Case in Sudan.</title>
        <authorList>
            <person name="Smit S."/>
            <person name="Derks M.F."/>
            <person name="Bervoets S."/>
            <person name="Fahal A."/>
            <person name="van Leeuwen W."/>
            <person name="van Belkum A."/>
            <person name="van de Sande W.W."/>
        </authorList>
    </citation>
    <scope>NUCLEOTIDE SEQUENCE [LARGE SCALE GENOMIC DNA]</scope>
    <source>
        <strain evidence="5">mm55</strain>
    </source>
</reference>
<dbReference type="VEuPathDB" id="FungiDB:MMYC01_206058"/>
<name>A0A175W191_9PEZI</name>
<dbReference type="Pfam" id="PF04488">
    <property type="entry name" value="Gly_transf_sug"/>
    <property type="match status" value="1"/>
</dbReference>
<feature type="region of interest" description="Disordered" evidence="3">
    <location>
        <begin position="278"/>
        <end position="307"/>
    </location>
</feature>
<accession>A0A175W191</accession>
<sequence>MLNAWLRSPSTRWMQRTLIVPVALLLVYIWWAASPHSFTAIIPNTLRPDEASPKKARYLSPAELMDRPLAPALHAIPRLIHQSWSTSTLPKKFVTWSDRCRELHPDWEWVLWTDHDNARLFERFLPWLVESFTRLPGPIYQADLSRNAYMLLFGGLYADLDVDCLLPVEQNILSSHNVPTIAHSEASEMSEASLPNHVDNRTAFVGRMGTDENFAHSIPNAWMVSPPGHPFFHLMLEWARDSIADQTDDNHGTPEAVTGPIALRNGILEYVKSEYHPSPTAETLDGAADPDLARHSKRTEPDPETRTQTLRNVTLSRPHNITILPFHHIYPYSWERDGQFVRDICWILSDSFNETRCKELLAVDRWQSTAITYWSHSWDDKGHNAGNLDKVSV</sequence>
<evidence type="ECO:0000313" key="4">
    <source>
        <dbReference type="EMBL" id="KXX77402.1"/>
    </source>
</evidence>
<protein>
    <submittedName>
        <fullName evidence="4">Inositol phosphoceramide mannosyltransferase 3</fullName>
    </submittedName>
</protein>
<comment type="similarity">
    <text evidence="1">Belongs to the glycosyltransferase 32 family.</text>
</comment>
<feature type="compositionally biased region" description="Basic and acidic residues" evidence="3">
    <location>
        <begin position="291"/>
        <end position="305"/>
    </location>
</feature>
<evidence type="ECO:0000313" key="5">
    <source>
        <dbReference type="Proteomes" id="UP000078237"/>
    </source>
</evidence>
<dbReference type="Gene3D" id="3.90.550.20">
    <property type="match status" value="1"/>
</dbReference>
<dbReference type="SUPFAM" id="SSF53448">
    <property type="entry name" value="Nucleotide-diphospho-sugar transferases"/>
    <property type="match status" value="1"/>
</dbReference>
<keyword evidence="2" id="KW-0808">Transferase</keyword>
<dbReference type="Proteomes" id="UP000078237">
    <property type="component" value="Unassembled WGS sequence"/>
</dbReference>
<dbReference type="STRING" id="100816.A0A175W191"/>
<evidence type="ECO:0000256" key="1">
    <source>
        <dbReference type="ARBA" id="ARBA00009003"/>
    </source>
</evidence>
<dbReference type="InterPro" id="IPR007577">
    <property type="entry name" value="GlycoTrfase_DXD_sugar-bd_CS"/>
</dbReference>
<dbReference type="GO" id="GO:0016020">
    <property type="term" value="C:membrane"/>
    <property type="evidence" value="ECO:0007669"/>
    <property type="project" value="GOC"/>
</dbReference>
<comment type="caution">
    <text evidence="4">The sequence shown here is derived from an EMBL/GenBank/DDBJ whole genome shotgun (WGS) entry which is preliminary data.</text>
</comment>
<dbReference type="EMBL" id="LCTW02000162">
    <property type="protein sequence ID" value="KXX77402.1"/>
    <property type="molecule type" value="Genomic_DNA"/>
</dbReference>
<dbReference type="AlphaFoldDB" id="A0A175W191"/>
<dbReference type="InterPro" id="IPR029044">
    <property type="entry name" value="Nucleotide-diphossugar_trans"/>
</dbReference>
<dbReference type="PANTHER" id="PTHR32385:SF23">
    <property type="entry name" value="NUCLEOTIDE-DIPHOSPHO-SUGAR TRANSFERASE"/>
    <property type="match status" value="1"/>
</dbReference>
<evidence type="ECO:0000256" key="2">
    <source>
        <dbReference type="ARBA" id="ARBA00022679"/>
    </source>
</evidence>
<keyword evidence="5" id="KW-1185">Reference proteome</keyword>
<keyword evidence="4" id="KW-0328">Glycosyltransferase</keyword>
<evidence type="ECO:0000256" key="3">
    <source>
        <dbReference type="SAM" id="MobiDB-lite"/>
    </source>
</evidence>
<organism evidence="4 5">
    <name type="scientific">Madurella mycetomatis</name>
    <dbReference type="NCBI Taxonomy" id="100816"/>
    <lineage>
        <taxon>Eukaryota</taxon>
        <taxon>Fungi</taxon>
        <taxon>Dikarya</taxon>
        <taxon>Ascomycota</taxon>
        <taxon>Pezizomycotina</taxon>
        <taxon>Sordariomycetes</taxon>
        <taxon>Sordariomycetidae</taxon>
        <taxon>Sordariales</taxon>
        <taxon>Sordariales incertae sedis</taxon>
        <taxon>Madurella</taxon>
    </lineage>
</organism>
<dbReference type="InterPro" id="IPR051706">
    <property type="entry name" value="Glycosyltransferase_domain"/>
</dbReference>
<dbReference type="GO" id="GO:0051999">
    <property type="term" value="P:mannosyl-inositol phosphorylceramide biosynthetic process"/>
    <property type="evidence" value="ECO:0007669"/>
    <property type="project" value="TreeGrafter"/>
</dbReference>